<dbReference type="GO" id="GO:0006310">
    <property type="term" value="P:DNA recombination"/>
    <property type="evidence" value="ECO:0007669"/>
    <property type="project" value="UniProtKB-KW"/>
</dbReference>
<name>H3G5D3_PHYRM</name>
<dbReference type="InParanoid" id="H3G5D3"/>
<reference evidence="11" key="2">
    <citation type="submission" date="2015-06" db="UniProtKB">
        <authorList>
            <consortium name="EnsemblProtists"/>
        </authorList>
    </citation>
    <scope>IDENTIFICATION</scope>
    <source>
        <strain evidence="11">Pr102</strain>
    </source>
</reference>
<keyword evidence="9" id="KW-0233">DNA recombination</keyword>
<dbReference type="HOGENOM" id="CLU_085149_2_0_1"/>
<feature type="domain" description="Retroviral polymerase SH3-like" evidence="10">
    <location>
        <begin position="61"/>
        <end position="96"/>
    </location>
</feature>
<dbReference type="InterPro" id="IPR012337">
    <property type="entry name" value="RNaseH-like_sf"/>
</dbReference>
<dbReference type="EnsemblProtists" id="Phyra51311">
    <property type="protein sequence ID" value="Phyra51311"/>
    <property type="gene ID" value="Phyra51311"/>
</dbReference>
<keyword evidence="4" id="KW-0378">Hydrolase</keyword>
<dbReference type="PANTHER" id="PTHR42648">
    <property type="entry name" value="TRANSPOSASE, PUTATIVE-RELATED"/>
    <property type="match status" value="1"/>
</dbReference>
<organism evidence="11 12">
    <name type="scientific">Phytophthora ramorum</name>
    <name type="common">Sudden oak death agent</name>
    <dbReference type="NCBI Taxonomy" id="164328"/>
    <lineage>
        <taxon>Eukaryota</taxon>
        <taxon>Sar</taxon>
        <taxon>Stramenopiles</taxon>
        <taxon>Oomycota</taxon>
        <taxon>Peronosporomycetes</taxon>
        <taxon>Peronosporales</taxon>
        <taxon>Peronosporaceae</taxon>
        <taxon>Phytophthora</taxon>
    </lineage>
</organism>
<evidence type="ECO:0000256" key="9">
    <source>
        <dbReference type="ARBA" id="ARBA00023172"/>
    </source>
</evidence>
<dbReference type="EMBL" id="DS566012">
    <property type="status" value="NOT_ANNOTATED_CDS"/>
    <property type="molecule type" value="Genomic_DNA"/>
</dbReference>
<reference evidence="12" key="1">
    <citation type="journal article" date="2006" name="Science">
        <title>Phytophthora genome sequences uncover evolutionary origins and mechanisms of pathogenesis.</title>
        <authorList>
            <person name="Tyler B.M."/>
            <person name="Tripathy S."/>
            <person name="Zhang X."/>
            <person name="Dehal P."/>
            <person name="Jiang R.H."/>
            <person name="Aerts A."/>
            <person name="Arredondo F.D."/>
            <person name="Baxter L."/>
            <person name="Bensasson D."/>
            <person name="Beynon J.L."/>
            <person name="Chapman J."/>
            <person name="Damasceno C.M."/>
            <person name="Dorrance A.E."/>
            <person name="Dou D."/>
            <person name="Dickerman A.W."/>
            <person name="Dubchak I.L."/>
            <person name="Garbelotto M."/>
            <person name="Gijzen M."/>
            <person name="Gordon S.G."/>
            <person name="Govers F."/>
            <person name="Grunwald N.J."/>
            <person name="Huang W."/>
            <person name="Ivors K.L."/>
            <person name="Jones R.W."/>
            <person name="Kamoun S."/>
            <person name="Krampis K."/>
            <person name="Lamour K.H."/>
            <person name="Lee M.K."/>
            <person name="McDonald W.H."/>
            <person name="Medina M."/>
            <person name="Meijer H.J."/>
            <person name="Nordberg E.K."/>
            <person name="Maclean D.J."/>
            <person name="Ospina-Giraldo M.D."/>
            <person name="Morris P.F."/>
            <person name="Phuntumart V."/>
            <person name="Putnam N.H."/>
            <person name="Rash S."/>
            <person name="Rose J.K."/>
            <person name="Sakihama Y."/>
            <person name="Salamov A.A."/>
            <person name="Savidor A."/>
            <person name="Scheuring C.F."/>
            <person name="Smith B.M."/>
            <person name="Sobral B.W."/>
            <person name="Terry A."/>
            <person name="Torto-Alalibo T.A."/>
            <person name="Win J."/>
            <person name="Xu Z."/>
            <person name="Zhang H."/>
            <person name="Grigoriev I.V."/>
            <person name="Rokhsar D.S."/>
            <person name="Boore J.L."/>
        </authorList>
    </citation>
    <scope>NUCLEOTIDE SEQUENCE [LARGE SCALE GENOMIC DNA]</scope>
    <source>
        <strain evidence="12">Pr102</strain>
    </source>
</reference>
<evidence type="ECO:0000313" key="12">
    <source>
        <dbReference type="Proteomes" id="UP000005238"/>
    </source>
</evidence>
<keyword evidence="8" id="KW-0548">Nucleotidyltransferase</keyword>
<dbReference type="STRING" id="164328.H3G5D3"/>
<dbReference type="GO" id="GO:0015074">
    <property type="term" value="P:DNA integration"/>
    <property type="evidence" value="ECO:0007669"/>
    <property type="project" value="UniProtKB-KW"/>
</dbReference>
<dbReference type="GO" id="GO:0003887">
    <property type="term" value="F:DNA-directed DNA polymerase activity"/>
    <property type="evidence" value="ECO:0007669"/>
    <property type="project" value="UniProtKB-KW"/>
</dbReference>
<evidence type="ECO:0000256" key="5">
    <source>
        <dbReference type="ARBA" id="ARBA00022842"/>
    </source>
</evidence>
<dbReference type="GO" id="GO:0046872">
    <property type="term" value="F:metal ion binding"/>
    <property type="evidence" value="ECO:0007669"/>
    <property type="project" value="UniProtKB-KW"/>
</dbReference>
<keyword evidence="12" id="KW-1185">Reference proteome</keyword>
<keyword evidence="8" id="KW-0239">DNA-directed DNA polymerase</keyword>
<dbReference type="EnsemblProtists" id="Phyra42087">
    <property type="protein sequence ID" value="Phyra42087"/>
    <property type="gene ID" value="Phyra42087"/>
</dbReference>
<dbReference type="PANTHER" id="PTHR42648:SF11">
    <property type="entry name" value="TRANSPOSON TY4-P GAG-POL POLYPROTEIN"/>
    <property type="match status" value="1"/>
</dbReference>
<keyword evidence="6" id="KW-0229">DNA integration</keyword>
<dbReference type="Proteomes" id="UP000005238">
    <property type="component" value="Unassembled WGS sequence"/>
</dbReference>
<dbReference type="InterPro" id="IPR036397">
    <property type="entry name" value="RNaseH_sf"/>
</dbReference>
<dbReference type="Gene3D" id="3.30.420.10">
    <property type="entry name" value="Ribonuclease H-like superfamily/Ribonuclease H"/>
    <property type="match status" value="1"/>
</dbReference>
<keyword evidence="1" id="KW-0540">Nuclease</keyword>
<keyword evidence="8" id="KW-0808">Transferase</keyword>
<sequence>MERVRALLLDGNLPKPLWAECVRHVTTLINMTPSSKTNGKTPYELWYNRKPSMEFLKVFGCSAYVHITEQYRDKLDARARLCMYLGLPDHKKGYRL</sequence>
<dbReference type="GO" id="GO:0016787">
    <property type="term" value="F:hydrolase activity"/>
    <property type="evidence" value="ECO:0007669"/>
    <property type="project" value="UniProtKB-KW"/>
</dbReference>
<dbReference type="InterPro" id="IPR039537">
    <property type="entry name" value="Retrotran_Ty1/copia-like"/>
</dbReference>
<keyword evidence="2" id="KW-0479">Metal-binding</keyword>
<dbReference type="OMA" id="SARCMMI"/>
<evidence type="ECO:0000256" key="4">
    <source>
        <dbReference type="ARBA" id="ARBA00022801"/>
    </source>
</evidence>
<dbReference type="GO" id="GO:0003964">
    <property type="term" value="F:RNA-directed DNA polymerase activity"/>
    <property type="evidence" value="ECO:0007669"/>
    <property type="project" value="UniProtKB-KW"/>
</dbReference>
<dbReference type="GO" id="GO:0003676">
    <property type="term" value="F:nucleic acid binding"/>
    <property type="evidence" value="ECO:0007669"/>
    <property type="project" value="InterPro"/>
</dbReference>
<evidence type="ECO:0000256" key="6">
    <source>
        <dbReference type="ARBA" id="ARBA00022908"/>
    </source>
</evidence>
<dbReference type="SUPFAM" id="SSF53098">
    <property type="entry name" value="Ribonuclease H-like"/>
    <property type="match status" value="1"/>
</dbReference>
<dbReference type="EMBL" id="DS566003">
    <property type="status" value="NOT_ANNOTATED_CDS"/>
    <property type="molecule type" value="Genomic_DNA"/>
</dbReference>
<evidence type="ECO:0000256" key="3">
    <source>
        <dbReference type="ARBA" id="ARBA00022759"/>
    </source>
</evidence>
<keyword evidence="3" id="KW-0255">Endonuclease</keyword>
<evidence type="ECO:0000256" key="2">
    <source>
        <dbReference type="ARBA" id="ARBA00022723"/>
    </source>
</evidence>
<evidence type="ECO:0000313" key="11">
    <source>
        <dbReference type="EnsemblProtists" id="Phyra41151"/>
    </source>
</evidence>
<evidence type="ECO:0000256" key="8">
    <source>
        <dbReference type="ARBA" id="ARBA00022932"/>
    </source>
</evidence>
<dbReference type="AlphaFoldDB" id="H3G5D3"/>
<evidence type="ECO:0000256" key="7">
    <source>
        <dbReference type="ARBA" id="ARBA00022918"/>
    </source>
</evidence>
<proteinExistence type="predicted"/>
<dbReference type="EnsemblProtists" id="Phyra41151">
    <property type="protein sequence ID" value="Phyra41151"/>
    <property type="gene ID" value="Phyra41151"/>
</dbReference>
<dbReference type="GO" id="GO:0004519">
    <property type="term" value="F:endonuclease activity"/>
    <property type="evidence" value="ECO:0007669"/>
    <property type="project" value="UniProtKB-KW"/>
</dbReference>
<keyword evidence="7" id="KW-0695">RNA-directed DNA polymerase</keyword>
<dbReference type="EMBL" id="DS567186">
    <property type="status" value="NOT_ANNOTATED_CDS"/>
    <property type="molecule type" value="Genomic_DNA"/>
</dbReference>
<dbReference type="InterPro" id="IPR057670">
    <property type="entry name" value="SH3_retrovirus"/>
</dbReference>
<keyword evidence="5" id="KW-0460">Magnesium</keyword>
<evidence type="ECO:0000256" key="1">
    <source>
        <dbReference type="ARBA" id="ARBA00022722"/>
    </source>
</evidence>
<dbReference type="eggNOG" id="KOG0017">
    <property type="taxonomic scope" value="Eukaryota"/>
</dbReference>
<protein>
    <recommendedName>
        <fullName evidence="10">Retroviral polymerase SH3-like domain-containing protein</fullName>
    </recommendedName>
</protein>
<dbReference type="Pfam" id="PF25597">
    <property type="entry name" value="SH3_retrovirus"/>
    <property type="match status" value="1"/>
</dbReference>
<evidence type="ECO:0000259" key="10">
    <source>
        <dbReference type="Pfam" id="PF25597"/>
    </source>
</evidence>
<accession>H3G5D3</accession>